<reference evidence="1 2" key="1">
    <citation type="journal article" date="2021" name="Commun. Biol.">
        <title>Genomic insights into the host specific adaptation of the Pneumocystis genus.</title>
        <authorList>
            <person name="Cisse O.H."/>
            <person name="Ma L."/>
            <person name="Dekker J.P."/>
            <person name="Khil P.P."/>
            <person name="Youn J.-H."/>
            <person name="Brenchley J.M."/>
            <person name="Blair R."/>
            <person name="Pahar B."/>
            <person name="Chabe M."/>
            <person name="Van Rompay K.K.A."/>
            <person name="Keesler R."/>
            <person name="Sukura A."/>
            <person name="Hirsch V."/>
            <person name="Kutty G."/>
            <person name="Liu Y."/>
            <person name="Peng L."/>
            <person name="Chen J."/>
            <person name="Song J."/>
            <person name="Weissenbacher-Lang C."/>
            <person name="Xu J."/>
            <person name="Upham N.S."/>
            <person name="Stajich J.E."/>
            <person name="Cuomo C.A."/>
            <person name="Cushion M.T."/>
            <person name="Kovacs J.A."/>
        </authorList>
    </citation>
    <scope>NUCLEOTIDE SEQUENCE [LARGE SCALE GENOMIC DNA]</scope>
    <source>
        <strain evidence="1 2">RABM</strain>
    </source>
</reference>
<proteinExistence type="predicted"/>
<comment type="caution">
    <text evidence="1">The sequence shown here is derived from an EMBL/GenBank/DDBJ whole genome shotgun (WGS) entry which is preliminary data.</text>
</comment>
<gene>
    <name evidence="1" type="ORF">PORY_000379</name>
</gene>
<organism evidence="1 2">
    <name type="scientific">Pneumocystis oryctolagi</name>
    <dbReference type="NCBI Taxonomy" id="42067"/>
    <lineage>
        <taxon>Eukaryota</taxon>
        <taxon>Fungi</taxon>
        <taxon>Dikarya</taxon>
        <taxon>Ascomycota</taxon>
        <taxon>Taphrinomycotina</taxon>
        <taxon>Pneumocystomycetes</taxon>
        <taxon>Pneumocystaceae</taxon>
        <taxon>Pneumocystis</taxon>
    </lineage>
</organism>
<keyword evidence="2" id="KW-1185">Reference proteome</keyword>
<protein>
    <submittedName>
        <fullName evidence="1">Uncharacterized protein</fullName>
    </submittedName>
</protein>
<name>A0ACB7CF15_9ASCO</name>
<evidence type="ECO:0000313" key="2">
    <source>
        <dbReference type="Proteomes" id="UP000768646"/>
    </source>
</evidence>
<sequence length="374" mass="43867">MVHSNFFSSKEKKLEGKEVNDNKETSNIFSIESDFTNFNGYENRNTKKRCYNKSFEDCDVEERYFEKLLQDDIKIDKKEKSQIDIIKSNTQNNSSEKCNSYFKDDLEKTLCTIFVGNLPISVVSSKTSYKEFKTKFLEFGKIKSIRFRSIAFSEPLPRKVAYIQKKFHSKRDMLNAYIVYETKESSEKALVLNSTIFLNRHIRVDSVAHPTPHIPKKSIFIGNLSFDAQEEQLWSYFGHCGEIEFVRIVRDNKTNIGKGFAYIQFKNQESIDEALLLHDKKGPCGRKLRIVRAKNVSKKNSRLSYKEKNKYLSSKNPADIFKESILHNMHKNSFNKRNLIKLKKNLVFEGKRASKLDNIRIRNRKKKKKTLNKK</sequence>
<dbReference type="Proteomes" id="UP000768646">
    <property type="component" value="Unassembled WGS sequence"/>
</dbReference>
<evidence type="ECO:0000313" key="1">
    <source>
        <dbReference type="EMBL" id="KAG4306391.1"/>
    </source>
</evidence>
<dbReference type="EMBL" id="JABTEG010000001">
    <property type="protein sequence ID" value="KAG4306391.1"/>
    <property type="molecule type" value="Genomic_DNA"/>
</dbReference>
<accession>A0ACB7CF15</accession>